<feature type="transmembrane region" description="Helical" evidence="1">
    <location>
        <begin position="56"/>
        <end position="79"/>
    </location>
</feature>
<gene>
    <name evidence="2" type="ORF">CAEBREN_20997</name>
</gene>
<evidence type="ECO:0000313" key="3">
    <source>
        <dbReference type="Proteomes" id="UP000008068"/>
    </source>
</evidence>
<name>G0N1T1_CAEBE</name>
<dbReference type="HOGENOM" id="CLU_1338607_0_0_1"/>
<keyword evidence="1" id="KW-1133">Transmembrane helix</keyword>
<sequence>MSEVVNATASCSSIDGWNVAFFTFSTILYIVALGLFIYLPVRYWKKITWDQNPKNMIIVCLMSSFILGAVDNAITGVNIIERYFGSCRRFDDDEIRSAILGGVYMFFNSLRAVSSIVAIFERGWFVQEKKLVPIFVVFLVITSVVSFLHSVLAYIFIRRSIIKKGVDVVAESKKAGEDYKITKITFTVEQKIRICRCYFLCSCEE</sequence>
<dbReference type="Proteomes" id="UP000008068">
    <property type="component" value="Unassembled WGS sequence"/>
</dbReference>
<keyword evidence="3" id="KW-1185">Reference proteome</keyword>
<dbReference type="EMBL" id="GL379828">
    <property type="protein sequence ID" value="EGT50345.1"/>
    <property type="molecule type" value="Genomic_DNA"/>
</dbReference>
<feature type="transmembrane region" description="Helical" evidence="1">
    <location>
        <begin position="99"/>
        <end position="120"/>
    </location>
</feature>
<keyword evidence="1" id="KW-0812">Transmembrane</keyword>
<evidence type="ECO:0000313" key="2">
    <source>
        <dbReference type="EMBL" id="EGT50345.1"/>
    </source>
</evidence>
<protein>
    <submittedName>
        <fullName evidence="2">Uncharacterized protein</fullName>
    </submittedName>
</protein>
<evidence type="ECO:0000256" key="1">
    <source>
        <dbReference type="SAM" id="Phobius"/>
    </source>
</evidence>
<feature type="transmembrane region" description="Helical" evidence="1">
    <location>
        <begin position="132"/>
        <end position="157"/>
    </location>
</feature>
<feature type="transmembrane region" description="Helical" evidence="1">
    <location>
        <begin position="20"/>
        <end position="44"/>
    </location>
</feature>
<organism evidence="3">
    <name type="scientific">Caenorhabditis brenneri</name>
    <name type="common">Nematode worm</name>
    <dbReference type="NCBI Taxonomy" id="135651"/>
    <lineage>
        <taxon>Eukaryota</taxon>
        <taxon>Metazoa</taxon>
        <taxon>Ecdysozoa</taxon>
        <taxon>Nematoda</taxon>
        <taxon>Chromadorea</taxon>
        <taxon>Rhabditida</taxon>
        <taxon>Rhabditina</taxon>
        <taxon>Rhabditomorpha</taxon>
        <taxon>Rhabditoidea</taxon>
        <taxon>Rhabditidae</taxon>
        <taxon>Peloderinae</taxon>
        <taxon>Caenorhabditis</taxon>
    </lineage>
</organism>
<reference evidence="3" key="1">
    <citation type="submission" date="2011-07" db="EMBL/GenBank/DDBJ databases">
        <authorList>
            <consortium name="Caenorhabditis brenneri Sequencing and Analysis Consortium"/>
            <person name="Wilson R.K."/>
        </authorList>
    </citation>
    <scope>NUCLEOTIDE SEQUENCE [LARGE SCALE GENOMIC DNA]</scope>
    <source>
        <strain evidence="3">PB2801</strain>
    </source>
</reference>
<dbReference type="AlphaFoldDB" id="G0N1T1"/>
<proteinExistence type="predicted"/>
<accession>G0N1T1</accession>
<dbReference type="InParanoid" id="G0N1T1"/>
<keyword evidence="1" id="KW-0472">Membrane</keyword>